<protein>
    <submittedName>
        <fullName evidence="2">Uncharacterized protein</fullName>
    </submittedName>
</protein>
<organism evidence="2 3">
    <name type="scientific">Cymbomonas tetramitiformis</name>
    <dbReference type="NCBI Taxonomy" id="36881"/>
    <lineage>
        <taxon>Eukaryota</taxon>
        <taxon>Viridiplantae</taxon>
        <taxon>Chlorophyta</taxon>
        <taxon>Pyramimonadophyceae</taxon>
        <taxon>Pyramimonadales</taxon>
        <taxon>Pyramimonadaceae</taxon>
        <taxon>Cymbomonas</taxon>
    </lineage>
</organism>
<evidence type="ECO:0000256" key="1">
    <source>
        <dbReference type="SAM" id="MobiDB-lite"/>
    </source>
</evidence>
<reference evidence="2 3" key="1">
    <citation type="journal article" date="2015" name="Genome Biol. Evol.">
        <title>Comparative Genomics of a Bacterivorous Green Alga Reveals Evolutionary Causalities and Consequences of Phago-Mixotrophic Mode of Nutrition.</title>
        <authorList>
            <person name="Burns J.A."/>
            <person name="Paasch A."/>
            <person name="Narechania A."/>
            <person name="Kim E."/>
        </authorList>
    </citation>
    <scope>NUCLEOTIDE SEQUENCE [LARGE SCALE GENOMIC DNA]</scope>
    <source>
        <strain evidence="2 3">PLY_AMNH</strain>
    </source>
</reference>
<dbReference type="AlphaFoldDB" id="A0AAE0KV52"/>
<proteinExistence type="predicted"/>
<feature type="region of interest" description="Disordered" evidence="1">
    <location>
        <begin position="1"/>
        <end position="24"/>
    </location>
</feature>
<evidence type="ECO:0000313" key="3">
    <source>
        <dbReference type="Proteomes" id="UP001190700"/>
    </source>
</evidence>
<dbReference type="EMBL" id="LGRX02016606">
    <property type="protein sequence ID" value="KAK3261857.1"/>
    <property type="molecule type" value="Genomic_DNA"/>
</dbReference>
<feature type="non-terminal residue" evidence="2">
    <location>
        <position position="113"/>
    </location>
</feature>
<feature type="compositionally biased region" description="Polar residues" evidence="1">
    <location>
        <begin position="7"/>
        <end position="20"/>
    </location>
</feature>
<dbReference type="Proteomes" id="UP001190700">
    <property type="component" value="Unassembled WGS sequence"/>
</dbReference>
<evidence type="ECO:0000313" key="2">
    <source>
        <dbReference type="EMBL" id="KAK3261857.1"/>
    </source>
</evidence>
<name>A0AAE0KV52_9CHLO</name>
<comment type="caution">
    <text evidence="2">The sequence shown here is derived from an EMBL/GenBank/DDBJ whole genome shotgun (WGS) entry which is preliminary data.</text>
</comment>
<gene>
    <name evidence="2" type="ORF">CYMTET_29257</name>
</gene>
<keyword evidence="3" id="KW-1185">Reference proteome</keyword>
<sequence length="113" mass="12437">MEPSGSVVGTPTTPNASGPNELTEEEDIFLDGLVENENVELDEVVDVEHLVQGETDEVSIRFDYGDTLASQRMTGLNAVEVPRTEEIEQGEDLEHGPDKLRGRQLLSFFADYG</sequence>
<accession>A0AAE0KV52</accession>